<evidence type="ECO:0000313" key="2">
    <source>
        <dbReference type="Proteomes" id="UP001310022"/>
    </source>
</evidence>
<evidence type="ECO:0000313" key="1">
    <source>
        <dbReference type="EMBL" id="GJM62088.1"/>
    </source>
</evidence>
<dbReference type="EMBL" id="BQKE01000001">
    <property type="protein sequence ID" value="GJM62088.1"/>
    <property type="molecule type" value="Genomic_DNA"/>
</dbReference>
<proteinExistence type="predicted"/>
<dbReference type="InterPro" id="IPR014985">
    <property type="entry name" value="WbqC"/>
</dbReference>
<gene>
    <name evidence="1" type="ORF">PEDI_26400</name>
</gene>
<dbReference type="RefSeq" id="WP_053406717.1">
    <property type="nucleotide sequence ID" value="NZ_BQKE01000001.1"/>
</dbReference>
<reference evidence="1 2" key="1">
    <citation type="submission" date="2021-12" db="EMBL/GenBank/DDBJ databases">
        <title>Genome sequencing of bacteria with rrn-lacking chromosome and rrn-plasmid.</title>
        <authorList>
            <person name="Anda M."/>
            <person name="Iwasaki W."/>
        </authorList>
    </citation>
    <scope>NUCLEOTIDE SEQUENCE [LARGE SCALE GENOMIC DNA]</scope>
    <source>
        <strain evidence="1 2">NBRC 15940</strain>
    </source>
</reference>
<name>A0AAN4W010_9BACT</name>
<dbReference type="Pfam" id="PF08889">
    <property type="entry name" value="WbqC"/>
    <property type="match status" value="2"/>
</dbReference>
<sequence length="214" mass="25037">MNQAFQNKDLLIELHYFPSVEYLACILQADKVLLEVKENFVKQTYRNRCRLLTSQGARDLTIPIVAGNKKQPMEKIQVDDSQNWRMIHWRSIKTAYGKAPFYEHYIDYLEDVFFSEESSLLQFNYQLLKLILKLMGISKKLEFTTDYVKVSDSEKIIDMRGRLNPKKSYTENDILEPLAYPQLFGNEFVANLSVLDLLFCEGPNAKYVIQQSVK</sequence>
<dbReference type="AlphaFoldDB" id="A0AAN4W010"/>
<accession>A0AAN4W010</accession>
<protein>
    <recommendedName>
        <fullName evidence="3">WbqC family protein</fullName>
    </recommendedName>
</protein>
<organism evidence="1 2">
    <name type="scientific">Persicobacter diffluens</name>
    <dbReference type="NCBI Taxonomy" id="981"/>
    <lineage>
        <taxon>Bacteria</taxon>
        <taxon>Pseudomonadati</taxon>
        <taxon>Bacteroidota</taxon>
        <taxon>Cytophagia</taxon>
        <taxon>Cytophagales</taxon>
        <taxon>Persicobacteraceae</taxon>
        <taxon>Persicobacter</taxon>
    </lineage>
</organism>
<evidence type="ECO:0008006" key="3">
    <source>
        <dbReference type="Google" id="ProtNLM"/>
    </source>
</evidence>
<keyword evidence="2" id="KW-1185">Reference proteome</keyword>
<dbReference type="Proteomes" id="UP001310022">
    <property type="component" value="Unassembled WGS sequence"/>
</dbReference>
<comment type="caution">
    <text evidence="1">The sequence shown here is derived from an EMBL/GenBank/DDBJ whole genome shotgun (WGS) entry which is preliminary data.</text>
</comment>